<evidence type="ECO:0000256" key="1">
    <source>
        <dbReference type="SAM" id="Coils"/>
    </source>
</evidence>
<name>A0A7I8VW92_9ANNE</name>
<keyword evidence="5" id="KW-1185">Reference proteome</keyword>
<dbReference type="EMBL" id="CAJFCJ010000011">
    <property type="protein sequence ID" value="CAD5119995.1"/>
    <property type="molecule type" value="Genomic_DNA"/>
</dbReference>
<dbReference type="OrthoDB" id="5807119at2759"/>
<evidence type="ECO:0000256" key="2">
    <source>
        <dbReference type="SAM" id="MobiDB-lite"/>
    </source>
</evidence>
<feature type="coiled-coil region" evidence="1">
    <location>
        <begin position="211"/>
        <end position="241"/>
    </location>
</feature>
<feature type="compositionally biased region" description="Polar residues" evidence="2">
    <location>
        <begin position="13"/>
        <end position="25"/>
    </location>
</feature>
<feature type="compositionally biased region" description="Basic and acidic residues" evidence="2">
    <location>
        <begin position="79"/>
        <end position="90"/>
    </location>
</feature>
<gene>
    <name evidence="4" type="ORF">DGYR_LOCUS8159</name>
</gene>
<feature type="region of interest" description="Disordered" evidence="2">
    <location>
        <begin position="1"/>
        <end position="139"/>
    </location>
</feature>
<evidence type="ECO:0000259" key="3">
    <source>
        <dbReference type="PROSITE" id="PS50913"/>
    </source>
</evidence>
<organism evidence="4 5">
    <name type="scientific">Dimorphilus gyrociliatus</name>
    <dbReference type="NCBI Taxonomy" id="2664684"/>
    <lineage>
        <taxon>Eukaryota</taxon>
        <taxon>Metazoa</taxon>
        <taxon>Spiralia</taxon>
        <taxon>Lophotrochozoa</taxon>
        <taxon>Annelida</taxon>
        <taxon>Polychaeta</taxon>
        <taxon>Polychaeta incertae sedis</taxon>
        <taxon>Dinophilidae</taxon>
        <taxon>Dimorphilus</taxon>
    </lineage>
</organism>
<keyword evidence="1" id="KW-0175">Coiled coil</keyword>
<protein>
    <submittedName>
        <fullName evidence="4">DgyrCDS8578</fullName>
    </submittedName>
</protein>
<dbReference type="Proteomes" id="UP000549394">
    <property type="component" value="Unassembled WGS sequence"/>
</dbReference>
<evidence type="ECO:0000313" key="4">
    <source>
        <dbReference type="EMBL" id="CAD5119995.1"/>
    </source>
</evidence>
<reference evidence="4 5" key="1">
    <citation type="submission" date="2020-08" db="EMBL/GenBank/DDBJ databases">
        <authorList>
            <person name="Hejnol A."/>
        </authorList>
    </citation>
    <scope>NUCLEOTIDE SEQUENCE [LARGE SCALE GENOMIC DNA]</scope>
</reference>
<proteinExistence type="predicted"/>
<comment type="caution">
    <text evidence="4">The sequence shown here is derived from an EMBL/GenBank/DDBJ whole genome shotgun (WGS) entry which is preliminary data.</text>
</comment>
<dbReference type="InterPro" id="IPR000237">
    <property type="entry name" value="GRIP_dom"/>
</dbReference>
<sequence length="366" mass="42809">MATSMDSLVENGQEMSNAHSDSLDSFTKIEEQIKIEDDEEKSSLLGNEGGSKQDKEVFLLHKNEDKKAMSSESSVDDWDSVKKNGMDEPKRKTHTETPAYQQQQQPSPIRENKGSLLRRQMAQHKSSTMTLSGDDYMTPSQRKDELIKELRLQLKLSQKRAEEREEEILTSDRKRAESIAEVEDVLGREIETIKVSHTQLQEKYDQLLTVYEETLRKKKDIEKLVKEMRIAQEENEKLHQKLYYEMYRKGQMSVEFERQVELEQLAQKEPNKVSVDELLDKLKLTESELTKWQCYKRTESYAEGEKPDTEAEARLRFLRDSMYHFLTDNDRKDSEQHLKAVVGILSYTDVQMKRITKAISDRKKGK</sequence>
<feature type="domain" description="GRIP" evidence="3">
    <location>
        <begin position="308"/>
        <end position="358"/>
    </location>
</feature>
<accession>A0A7I8VW92</accession>
<dbReference type="PROSITE" id="PS50913">
    <property type="entry name" value="GRIP"/>
    <property type="match status" value="1"/>
</dbReference>
<evidence type="ECO:0000313" key="5">
    <source>
        <dbReference type="Proteomes" id="UP000549394"/>
    </source>
</evidence>
<feature type="compositionally biased region" description="Basic and acidic residues" evidence="2">
    <location>
        <begin position="51"/>
        <end position="69"/>
    </location>
</feature>
<feature type="compositionally biased region" description="Polar residues" evidence="2">
    <location>
        <begin position="96"/>
        <end position="107"/>
    </location>
</feature>
<dbReference type="AlphaFoldDB" id="A0A7I8VW92"/>